<proteinExistence type="inferred from homology"/>
<dbReference type="Pfam" id="PF13577">
    <property type="entry name" value="SnoaL_4"/>
    <property type="match status" value="1"/>
</dbReference>
<organism evidence="4 5">
    <name type="scientific">Burkholderia gladioli</name>
    <name type="common">Pseudomonas marginata</name>
    <name type="synonym">Phytomonas marginata</name>
    <dbReference type="NCBI Taxonomy" id="28095"/>
    <lineage>
        <taxon>Bacteria</taxon>
        <taxon>Pseudomonadati</taxon>
        <taxon>Pseudomonadota</taxon>
        <taxon>Betaproteobacteria</taxon>
        <taxon>Burkholderiales</taxon>
        <taxon>Burkholderiaceae</taxon>
        <taxon>Burkholderia</taxon>
    </lineage>
</organism>
<reference evidence="4" key="1">
    <citation type="submission" date="2022-09" db="EMBL/GenBank/DDBJ databases">
        <title>Genomic of Burkholderia gladioli.</title>
        <authorList>
            <person name="Wu H."/>
        </authorList>
    </citation>
    <scope>NUCLEOTIDE SEQUENCE</scope>
    <source>
        <strain evidence="4">ZN-S4</strain>
    </source>
</reference>
<protein>
    <submittedName>
        <fullName evidence="4">Aromatic-ring-hydroxylating dioxygenase subunit beta</fullName>
    </submittedName>
</protein>
<dbReference type="AlphaFoldDB" id="A0AB38U4K7"/>
<dbReference type="Gene3D" id="3.10.450.50">
    <property type="match status" value="1"/>
</dbReference>
<gene>
    <name evidence="4" type="ORF">NYZ96_25850</name>
</gene>
<evidence type="ECO:0000313" key="4">
    <source>
        <dbReference type="EMBL" id="UWX74934.1"/>
    </source>
</evidence>
<dbReference type="Proteomes" id="UP001059745">
    <property type="component" value="Chromosome 2"/>
</dbReference>
<dbReference type="GO" id="GO:0051213">
    <property type="term" value="F:dioxygenase activity"/>
    <property type="evidence" value="ECO:0007669"/>
    <property type="project" value="UniProtKB-KW"/>
</dbReference>
<dbReference type="CDD" id="cd00667">
    <property type="entry name" value="ring_hydroxylating_dioxygenases_beta"/>
    <property type="match status" value="1"/>
</dbReference>
<keyword evidence="4" id="KW-0223">Dioxygenase</keyword>
<evidence type="ECO:0000256" key="2">
    <source>
        <dbReference type="ARBA" id="ARBA00023002"/>
    </source>
</evidence>
<keyword evidence="2" id="KW-0560">Oxidoreductase</keyword>
<evidence type="ECO:0000313" key="5">
    <source>
        <dbReference type="Proteomes" id="UP001059745"/>
    </source>
</evidence>
<dbReference type="InterPro" id="IPR032710">
    <property type="entry name" value="NTF2-like_dom_sf"/>
</dbReference>
<dbReference type="RefSeq" id="WP_029949502.1">
    <property type="nucleotide sequence ID" value="NZ_CADEPX010000004.1"/>
</dbReference>
<dbReference type="InterPro" id="IPR037401">
    <property type="entry name" value="SnoaL-like"/>
</dbReference>
<dbReference type="InterPro" id="IPR000391">
    <property type="entry name" value="Rng_hydr_dOase-bsu"/>
</dbReference>
<evidence type="ECO:0000256" key="1">
    <source>
        <dbReference type="ARBA" id="ARBA00009570"/>
    </source>
</evidence>
<name>A0AB38U4K7_BURGA</name>
<dbReference type="SUPFAM" id="SSF54427">
    <property type="entry name" value="NTF2-like"/>
    <property type="match status" value="1"/>
</dbReference>
<evidence type="ECO:0000259" key="3">
    <source>
        <dbReference type="Pfam" id="PF13577"/>
    </source>
</evidence>
<feature type="domain" description="SnoaL-like" evidence="3">
    <location>
        <begin position="4"/>
        <end position="140"/>
    </location>
</feature>
<sequence>MAALDIHQAIARAQAEYVRCIDDGDLAQWPDFFTAECTYKVTTADNHRRGMPGAMIYAASRGMLADRVASLRDANIYERHAYRHLLGQPYVVSADGGEARSETSFMVARVMRDGSTDLFATGRYCDIYAVTDSGVKLRERIVVCDSSRIDTLLALPL</sequence>
<comment type="similarity">
    <text evidence="1">Belongs to the bacterial ring-hydroxylating dioxygenase beta subunit family.</text>
</comment>
<dbReference type="EMBL" id="CP104215">
    <property type="protein sequence ID" value="UWX74934.1"/>
    <property type="molecule type" value="Genomic_DNA"/>
</dbReference>
<dbReference type="GeneID" id="66462155"/>
<accession>A0AB38U4K7</accession>